<comment type="subcellular location">
    <subcellularLocation>
        <location evidence="1 6">Membrane</location>
        <topology evidence="1 6">Multi-pass membrane protein</topology>
    </subcellularLocation>
</comment>
<evidence type="ECO:0000256" key="2">
    <source>
        <dbReference type="ARBA" id="ARBA00022448"/>
    </source>
</evidence>
<protein>
    <recommendedName>
        <fullName evidence="6">Solute carrier family 40 member</fullName>
    </recommendedName>
</protein>
<proteinExistence type="inferred from homology"/>
<dbReference type="PANTHER" id="PTHR11660:SF50">
    <property type="entry name" value="SOLUTE CARRIER FAMILY 40 MEMBER"/>
    <property type="match status" value="1"/>
</dbReference>
<sequence length="133" mass="15176">MCLVRLHLLLGEVHFFYLAIQHQPHQSHTYEHAHVYIQNLLSNLFGFYVCVSDAMLSYLMGPRFLVYASCALSIWGDRMWHFAMSVFLIELYGHNLLLTAVFGLVVAGSVLVFGALIGDWIDRKPRNKGNCLC</sequence>
<dbReference type="InterPro" id="IPR009716">
    <property type="entry name" value="Ferroportin-1"/>
</dbReference>
<reference evidence="7" key="2">
    <citation type="submission" date="2025-09" db="UniProtKB">
        <authorList>
            <consortium name="Ensembl"/>
        </authorList>
    </citation>
    <scope>IDENTIFICATION</scope>
</reference>
<dbReference type="Pfam" id="PF06963">
    <property type="entry name" value="FPN1"/>
    <property type="match status" value="1"/>
</dbReference>
<name>A0A8C3S3R0_CHESE</name>
<keyword evidence="8" id="KW-1185">Reference proteome</keyword>
<accession>A0A8C3S3R0</accession>
<dbReference type="GO" id="GO:0016020">
    <property type="term" value="C:membrane"/>
    <property type="evidence" value="ECO:0007669"/>
    <property type="project" value="UniProtKB-SubCell"/>
</dbReference>
<keyword evidence="3 6" id="KW-0812">Transmembrane</keyword>
<feature type="transmembrane region" description="Helical" evidence="6">
    <location>
        <begin position="58"/>
        <end position="76"/>
    </location>
</feature>
<comment type="caution">
    <text evidence="6">Lacks conserved residue(s) required for the propagation of feature annotation.</text>
</comment>
<evidence type="ECO:0000256" key="3">
    <source>
        <dbReference type="ARBA" id="ARBA00022692"/>
    </source>
</evidence>
<dbReference type="Ensembl" id="ENSCSRT00000008532.1">
    <property type="protein sequence ID" value="ENSCSRP00000008254.1"/>
    <property type="gene ID" value="ENSCSRG00000006153.1"/>
</dbReference>
<keyword evidence="4 6" id="KW-1133">Transmembrane helix</keyword>
<dbReference type="PANTHER" id="PTHR11660">
    <property type="entry name" value="SOLUTE CARRIER FAMILY 40 MEMBER"/>
    <property type="match status" value="1"/>
</dbReference>
<evidence type="ECO:0000256" key="5">
    <source>
        <dbReference type="ARBA" id="ARBA00023136"/>
    </source>
</evidence>
<dbReference type="Proteomes" id="UP000694403">
    <property type="component" value="Unplaced"/>
</dbReference>
<keyword evidence="6" id="KW-0406">Ion transport</keyword>
<keyword evidence="5 6" id="KW-0472">Membrane</keyword>
<evidence type="ECO:0000256" key="1">
    <source>
        <dbReference type="ARBA" id="ARBA00004141"/>
    </source>
</evidence>
<dbReference type="GO" id="GO:0005381">
    <property type="term" value="F:iron ion transmembrane transporter activity"/>
    <property type="evidence" value="ECO:0007669"/>
    <property type="project" value="UniProtKB-UniRule"/>
</dbReference>
<dbReference type="AlphaFoldDB" id="A0A8C3S3R0"/>
<comment type="similarity">
    <text evidence="6">Belongs to the ferroportin (FP) (TC 2.A.100) family. SLC40A subfamily.</text>
</comment>
<keyword evidence="2 6" id="KW-0813">Transport</keyword>
<comment type="function">
    <text evidence="6">May be involved in iron transport and iron homeostasis.</text>
</comment>
<evidence type="ECO:0000313" key="8">
    <source>
        <dbReference type="Proteomes" id="UP000694403"/>
    </source>
</evidence>
<feature type="transmembrane region" description="Helical" evidence="6">
    <location>
        <begin position="96"/>
        <end position="118"/>
    </location>
</feature>
<evidence type="ECO:0000313" key="7">
    <source>
        <dbReference type="Ensembl" id="ENSCSRP00000008254.1"/>
    </source>
</evidence>
<evidence type="ECO:0000256" key="6">
    <source>
        <dbReference type="RuleBase" id="RU365065"/>
    </source>
</evidence>
<reference evidence="7" key="1">
    <citation type="submission" date="2025-08" db="UniProtKB">
        <authorList>
            <consortium name="Ensembl"/>
        </authorList>
    </citation>
    <scope>IDENTIFICATION</scope>
</reference>
<evidence type="ECO:0000256" key="4">
    <source>
        <dbReference type="ARBA" id="ARBA00022989"/>
    </source>
</evidence>
<organism evidence="7 8">
    <name type="scientific">Chelydra serpentina</name>
    <name type="common">Snapping turtle</name>
    <name type="synonym">Testudo serpentina</name>
    <dbReference type="NCBI Taxonomy" id="8475"/>
    <lineage>
        <taxon>Eukaryota</taxon>
        <taxon>Metazoa</taxon>
        <taxon>Chordata</taxon>
        <taxon>Craniata</taxon>
        <taxon>Vertebrata</taxon>
        <taxon>Euteleostomi</taxon>
        <taxon>Archelosauria</taxon>
        <taxon>Testudinata</taxon>
        <taxon>Testudines</taxon>
        <taxon>Cryptodira</taxon>
        <taxon>Durocryptodira</taxon>
        <taxon>Americhelydia</taxon>
        <taxon>Chelydroidea</taxon>
        <taxon>Chelydridae</taxon>
        <taxon>Chelydra</taxon>
    </lineage>
</organism>